<dbReference type="InterPro" id="IPR017850">
    <property type="entry name" value="Alkaline_phosphatase_core_sf"/>
</dbReference>
<dbReference type="PANTHER" id="PTHR46615:SF1">
    <property type="entry name" value="ARYLSULFATASE K"/>
    <property type="match status" value="1"/>
</dbReference>
<evidence type="ECO:0000313" key="3">
    <source>
        <dbReference type="Proteomes" id="UP001500016"/>
    </source>
</evidence>
<dbReference type="SUPFAM" id="SSF53649">
    <property type="entry name" value="Alkaline phosphatase-like"/>
    <property type="match status" value="1"/>
</dbReference>
<name>A0ABN2VNQ3_9ACTN</name>
<gene>
    <name evidence="2" type="ORF">GCM10009801_14980</name>
</gene>
<dbReference type="Proteomes" id="UP001500016">
    <property type="component" value="Unassembled WGS sequence"/>
</dbReference>
<dbReference type="EMBL" id="BAAAPE010000002">
    <property type="protein sequence ID" value="GAA2067535.1"/>
    <property type="molecule type" value="Genomic_DNA"/>
</dbReference>
<dbReference type="Gene3D" id="3.40.720.10">
    <property type="entry name" value="Alkaline Phosphatase, subunit A"/>
    <property type="match status" value="1"/>
</dbReference>
<dbReference type="InterPro" id="IPR000917">
    <property type="entry name" value="Sulfatase_N"/>
</dbReference>
<dbReference type="RefSeq" id="WP_344525307.1">
    <property type="nucleotide sequence ID" value="NZ_BAAAPE010000002.1"/>
</dbReference>
<sequence length="499" mass="56374">MNPSPGRTRPDILLLVSDQERQRDWLPEGLRLPWRERLLAEGLEFTDHWTHSSPCSPSRATMMTGQYVPQHHVAENIIFPWQPELPAAVPTIGSVLRDAGYRSAYLGKWHLSTGAHPDMAAYGYADWDGNDHHWMGMAGTGVHFDPVIAESAARWITRNAESGPEPWFLTVALVNPHDVMWYPLDQPDYQRAHPEQLAMVRRFLGTGEWGRGEAVPAYDEPYDELFDRLPANFDDDLHSKPAVQRQWRYDQQHSLWGHIDPGDTKAWLRHLDYYARLHQLADESLGTVLTALEAAGRWDDTVVLFTSDHGDMCGSHGLRSKGPFVYNEIMKVPFYAKVPGLTRPGTVTSALSSHVDLATTVCALAGVTPDPAFRGTDLTPVFADPSASVREHVLFAQEAVHTRRVQQNRYAIRGVFDGRHKYARYYGVGGGLVADQPTVPPATPMLFGPDAAFDDNDHELYDLREDPHERINLAHDPARRTELRDRFARLREIERAEFA</sequence>
<organism evidence="2 3">
    <name type="scientific">Streptomyces albiaxialis</name>
    <dbReference type="NCBI Taxonomy" id="329523"/>
    <lineage>
        <taxon>Bacteria</taxon>
        <taxon>Bacillati</taxon>
        <taxon>Actinomycetota</taxon>
        <taxon>Actinomycetes</taxon>
        <taxon>Kitasatosporales</taxon>
        <taxon>Streptomycetaceae</taxon>
        <taxon>Streptomyces</taxon>
    </lineage>
</organism>
<dbReference type="Pfam" id="PF00884">
    <property type="entry name" value="Sulfatase"/>
    <property type="match status" value="1"/>
</dbReference>
<feature type="domain" description="Sulfatase N-terminal" evidence="1">
    <location>
        <begin position="11"/>
        <end position="367"/>
    </location>
</feature>
<accession>A0ABN2VNQ3</accession>
<keyword evidence="3" id="KW-1185">Reference proteome</keyword>
<reference evidence="2 3" key="1">
    <citation type="journal article" date="2019" name="Int. J. Syst. Evol. Microbiol.">
        <title>The Global Catalogue of Microorganisms (GCM) 10K type strain sequencing project: providing services to taxonomists for standard genome sequencing and annotation.</title>
        <authorList>
            <consortium name="The Broad Institute Genomics Platform"/>
            <consortium name="The Broad Institute Genome Sequencing Center for Infectious Disease"/>
            <person name="Wu L."/>
            <person name="Ma J."/>
        </authorList>
    </citation>
    <scope>NUCLEOTIDE SEQUENCE [LARGE SCALE GENOMIC DNA]</scope>
    <source>
        <strain evidence="2 3">JCM 15478</strain>
    </source>
</reference>
<dbReference type="PANTHER" id="PTHR46615">
    <property type="entry name" value="ARYLSULFATASE K"/>
    <property type="match status" value="1"/>
</dbReference>
<evidence type="ECO:0000259" key="1">
    <source>
        <dbReference type="Pfam" id="PF00884"/>
    </source>
</evidence>
<dbReference type="InterPro" id="IPR051849">
    <property type="entry name" value="GAG-degrading_sulfatase"/>
</dbReference>
<comment type="caution">
    <text evidence="2">The sequence shown here is derived from an EMBL/GenBank/DDBJ whole genome shotgun (WGS) entry which is preliminary data.</text>
</comment>
<proteinExistence type="predicted"/>
<protein>
    <submittedName>
        <fullName evidence="2">Sulfatase-like hydrolase/transferase</fullName>
    </submittedName>
</protein>
<evidence type="ECO:0000313" key="2">
    <source>
        <dbReference type="EMBL" id="GAA2067535.1"/>
    </source>
</evidence>